<proteinExistence type="predicted"/>
<name>C7XWZ7_9LACO</name>
<dbReference type="Proteomes" id="UP000003987">
    <property type="component" value="Unassembled WGS sequence"/>
</dbReference>
<evidence type="ECO:0000313" key="1">
    <source>
        <dbReference type="EMBL" id="EEU29817.1"/>
    </source>
</evidence>
<sequence length="200" mass="23392">MINAKPRDGPKSHRLLMSLISIYKKKEVIFMNVLKNPPYYMNIFFRQEYGEYTGGYGIVEAGKQIVYPIMDFTNCAKIHSGYGGIIKLAAERMYAPVYSDIRYARYSRFSDMVNAHPELSDRNVKRAIRCRFKQLGIRMLTRKEEKNIKQVVEYDPSAGKKISKIRDNIEKYFEKLPQLACKHICDNEIDLWMKLSENAN</sequence>
<accession>C7XWZ7</accession>
<organism evidence="1 2">
    <name type="scientific">Limosilactobacillus coleohominis 101-4-CHN</name>
    <dbReference type="NCBI Taxonomy" id="575594"/>
    <lineage>
        <taxon>Bacteria</taxon>
        <taxon>Bacillati</taxon>
        <taxon>Bacillota</taxon>
        <taxon>Bacilli</taxon>
        <taxon>Lactobacillales</taxon>
        <taxon>Lactobacillaceae</taxon>
        <taxon>Limosilactobacillus</taxon>
    </lineage>
</organism>
<keyword evidence="2" id="KW-1185">Reference proteome</keyword>
<evidence type="ECO:0000313" key="2">
    <source>
        <dbReference type="Proteomes" id="UP000003987"/>
    </source>
</evidence>
<dbReference type="RefSeq" id="WP_006917152.1">
    <property type="nucleotide sequence ID" value="NZ_GG698805.1"/>
</dbReference>
<dbReference type="EMBL" id="GG698805">
    <property type="protein sequence ID" value="EEU29817.1"/>
    <property type="molecule type" value="Genomic_DNA"/>
</dbReference>
<dbReference type="HOGENOM" id="CLU_1364765_0_0_9"/>
<reference evidence="1 2" key="1">
    <citation type="submission" date="2009-06" db="EMBL/GenBank/DDBJ databases">
        <title>The Genome Sequence of Lactobacillus coleohominis strain 101-4-CHN.</title>
        <authorList>
            <consortium name="The Broad Institute Genome Sequencing Platform"/>
            <person name="Ward D."/>
            <person name="Young S.K."/>
            <person name="Zeng Q."/>
            <person name="Koehrsen M."/>
            <person name="Alvarado L."/>
            <person name="Berlin A."/>
            <person name="Borenstein D."/>
            <person name="Chen Z."/>
            <person name="Engels R."/>
            <person name="Freedman E."/>
            <person name="Gellesch M."/>
            <person name="Goldberg J."/>
            <person name="Griggs A."/>
            <person name="Gujja S."/>
            <person name="Heiman D."/>
            <person name="Hepburn T."/>
            <person name="Howarth C."/>
            <person name="Jen D."/>
            <person name="Larson L."/>
            <person name="Lewis B."/>
            <person name="Mehta T."/>
            <person name="Park D."/>
            <person name="Pearson M."/>
            <person name="Roberts A."/>
            <person name="Saif S."/>
            <person name="Shea T."/>
            <person name="Shenoy N."/>
            <person name="Sisk P."/>
            <person name="Stolte C."/>
            <person name="Sykes S."/>
            <person name="Walk T."/>
            <person name="White J."/>
            <person name="Yandava C."/>
            <person name="Liu Y."/>
            <person name="Xu Q."/>
            <person name="Lander E."/>
            <person name="Nusbaum C."/>
            <person name="Galagan J."/>
            <person name="Birren B."/>
        </authorList>
    </citation>
    <scope>NUCLEOTIDE SEQUENCE [LARGE SCALE GENOMIC DNA]</scope>
    <source>
        <strain evidence="1 2">101-4-CHN</strain>
    </source>
</reference>
<gene>
    <name evidence="1" type="ORF">HMPREF0501_01282</name>
</gene>
<dbReference type="STRING" id="575594.HMPREF0501_01282"/>
<protein>
    <submittedName>
        <fullName evidence="1">Uncharacterized protein</fullName>
    </submittedName>
</protein>
<dbReference type="AlphaFoldDB" id="C7XWZ7"/>